<sequence length="312" mass="32271">MLLVSDEPNPRPKRGSGPGQEPEGGHVPGRSVPSARDSAETQASALPGDGANGREESRAAADAPNRPDAPDLPEAPDPDDAATGAGADRWYAGRLSDVPDRADTPDKANMPSGADTASEADTESRADTPDGADTPSGRRRAGRRAERARRRAKRAARRGEGTGTMKEWRRSRPFWGGSLTLLAGAELLSFPFSTDALPLIIHSIEAGLAYLLSIMMIIIGLLTLCQPAQRVFLGVAAILLSIASILYANIGGFLLGAVLGLFGGALTAAWTPLPAPASPPGEQTATGDDTVATRDDTTSPMDATTATGKGTS</sequence>
<evidence type="ECO:0000256" key="1">
    <source>
        <dbReference type="SAM" id="MobiDB-lite"/>
    </source>
</evidence>
<reference evidence="3" key="1">
    <citation type="journal article" date="2014" name="Int. J. Syst. Evol. Microbiol.">
        <title>Complete genome sequence of Corynebacterium casei LMG S-19264T (=DSM 44701T), isolated from a smear-ripened cheese.</title>
        <authorList>
            <consortium name="US DOE Joint Genome Institute (JGI-PGF)"/>
            <person name="Walter F."/>
            <person name="Albersmeier A."/>
            <person name="Kalinowski J."/>
            <person name="Ruckert C."/>
        </authorList>
    </citation>
    <scope>NUCLEOTIDE SEQUENCE</scope>
    <source>
        <strain evidence="3">JCM 13064</strain>
    </source>
</reference>
<feature type="region of interest" description="Disordered" evidence="1">
    <location>
        <begin position="275"/>
        <end position="312"/>
    </location>
</feature>
<keyword evidence="4" id="KW-1185">Reference proteome</keyword>
<dbReference type="InterPro" id="IPR046096">
    <property type="entry name" value="DUF6114"/>
</dbReference>
<reference evidence="3" key="2">
    <citation type="submission" date="2020-09" db="EMBL/GenBank/DDBJ databases">
        <authorList>
            <person name="Sun Q."/>
            <person name="Ohkuma M."/>
        </authorList>
    </citation>
    <scope>NUCLEOTIDE SEQUENCE</scope>
    <source>
        <strain evidence="3">JCM 13064</strain>
    </source>
</reference>
<feature type="transmembrane region" description="Helical" evidence="2">
    <location>
        <begin position="231"/>
        <end position="248"/>
    </location>
</feature>
<evidence type="ECO:0000256" key="2">
    <source>
        <dbReference type="SAM" id="Phobius"/>
    </source>
</evidence>
<keyword evidence="2" id="KW-0472">Membrane</keyword>
<organism evidence="3 4">
    <name type="scientific">Sphaerisporangium melleum</name>
    <dbReference type="NCBI Taxonomy" id="321316"/>
    <lineage>
        <taxon>Bacteria</taxon>
        <taxon>Bacillati</taxon>
        <taxon>Actinomycetota</taxon>
        <taxon>Actinomycetes</taxon>
        <taxon>Streptosporangiales</taxon>
        <taxon>Streptosporangiaceae</taxon>
        <taxon>Sphaerisporangium</taxon>
    </lineage>
</organism>
<protein>
    <submittedName>
        <fullName evidence="3">Uncharacterized protein</fullName>
    </submittedName>
</protein>
<keyword evidence="2" id="KW-0812">Transmembrane</keyword>
<feature type="compositionally biased region" description="Basic residues" evidence="1">
    <location>
        <begin position="137"/>
        <end position="156"/>
    </location>
</feature>
<dbReference type="EMBL" id="BMNT01000010">
    <property type="protein sequence ID" value="GGK78531.1"/>
    <property type="molecule type" value="Genomic_DNA"/>
</dbReference>
<feature type="compositionally biased region" description="Basic and acidic residues" evidence="1">
    <location>
        <begin position="97"/>
        <end position="106"/>
    </location>
</feature>
<feature type="transmembrane region" description="Helical" evidence="2">
    <location>
        <begin position="199"/>
        <end position="224"/>
    </location>
</feature>
<proteinExistence type="predicted"/>
<dbReference type="AlphaFoldDB" id="A0A917VGR7"/>
<feature type="region of interest" description="Disordered" evidence="1">
    <location>
        <begin position="1"/>
        <end position="165"/>
    </location>
</feature>
<keyword evidence="2" id="KW-1133">Transmembrane helix</keyword>
<evidence type="ECO:0000313" key="4">
    <source>
        <dbReference type="Proteomes" id="UP000645217"/>
    </source>
</evidence>
<comment type="caution">
    <text evidence="3">The sequence shown here is derived from an EMBL/GenBank/DDBJ whole genome shotgun (WGS) entry which is preliminary data.</text>
</comment>
<dbReference type="Pfam" id="PF19609">
    <property type="entry name" value="DUF6114"/>
    <property type="match status" value="1"/>
</dbReference>
<accession>A0A917VGR7</accession>
<feature type="compositionally biased region" description="Polar residues" evidence="1">
    <location>
        <begin position="298"/>
        <end position="312"/>
    </location>
</feature>
<evidence type="ECO:0000313" key="3">
    <source>
        <dbReference type="EMBL" id="GGK78531.1"/>
    </source>
</evidence>
<gene>
    <name evidence="3" type="ORF">GCM10007964_21550</name>
</gene>
<name>A0A917VGR7_9ACTN</name>
<dbReference type="Proteomes" id="UP000645217">
    <property type="component" value="Unassembled WGS sequence"/>
</dbReference>